<dbReference type="GO" id="GO:0008202">
    <property type="term" value="P:steroid metabolic process"/>
    <property type="evidence" value="ECO:0007669"/>
    <property type="project" value="UniProtKB-ARBA"/>
</dbReference>
<dbReference type="STRING" id="1093900.A0A507B8J7"/>
<dbReference type="InterPro" id="IPR027477">
    <property type="entry name" value="Succ_DH/fumarate_Rdtase_cat_sf"/>
</dbReference>
<evidence type="ECO:0000256" key="3">
    <source>
        <dbReference type="ARBA" id="ARBA00022827"/>
    </source>
</evidence>
<dbReference type="OrthoDB" id="7777654at2759"/>
<dbReference type="InterPro" id="IPR050315">
    <property type="entry name" value="FAD-oxidoreductase_2"/>
</dbReference>
<dbReference type="InParanoid" id="A0A507B8J7"/>
<keyword evidence="2" id="KW-0285">Flavoprotein</keyword>
<dbReference type="PANTHER" id="PTHR43400">
    <property type="entry name" value="FUMARATE REDUCTASE"/>
    <property type="match status" value="1"/>
</dbReference>
<evidence type="ECO:0000256" key="1">
    <source>
        <dbReference type="ARBA" id="ARBA00001974"/>
    </source>
</evidence>
<accession>A0A507B8J7</accession>
<organism evidence="6 7">
    <name type="scientific">Thyridium curvatum</name>
    <dbReference type="NCBI Taxonomy" id="1093900"/>
    <lineage>
        <taxon>Eukaryota</taxon>
        <taxon>Fungi</taxon>
        <taxon>Dikarya</taxon>
        <taxon>Ascomycota</taxon>
        <taxon>Pezizomycotina</taxon>
        <taxon>Sordariomycetes</taxon>
        <taxon>Sordariomycetidae</taxon>
        <taxon>Thyridiales</taxon>
        <taxon>Thyridiaceae</taxon>
        <taxon>Thyridium</taxon>
    </lineage>
</organism>
<dbReference type="EMBL" id="SKBQ01000038">
    <property type="protein sequence ID" value="TPX12960.1"/>
    <property type="molecule type" value="Genomic_DNA"/>
</dbReference>
<evidence type="ECO:0000256" key="2">
    <source>
        <dbReference type="ARBA" id="ARBA00022630"/>
    </source>
</evidence>
<dbReference type="Proteomes" id="UP000319257">
    <property type="component" value="Unassembled WGS sequence"/>
</dbReference>
<proteinExistence type="predicted"/>
<reference evidence="6 7" key="1">
    <citation type="submission" date="2019-06" db="EMBL/GenBank/DDBJ databases">
        <title>Draft genome sequence of the filamentous fungus Phialemoniopsis curvata isolated from diesel fuel.</title>
        <authorList>
            <person name="Varaljay V.A."/>
            <person name="Lyon W.J."/>
            <person name="Crouch A.L."/>
            <person name="Drake C.E."/>
            <person name="Hollomon J.M."/>
            <person name="Nadeau L.J."/>
            <person name="Nunn H.S."/>
            <person name="Stevenson B.S."/>
            <person name="Bojanowski C.L."/>
            <person name="Crookes-Goodson W.J."/>
        </authorList>
    </citation>
    <scope>NUCLEOTIDE SEQUENCE [LARGE SCALE GENOMIC DNA]</scope>
    <source>
        <strain evidence="6 7">D216</strain>
    </source>
</reference>
<dbReference type="SUPFAM" id="SSF51905">
    <property type="entry name" value="FAD/NAD(P)-binding domain"/>
    <property type="match status" value="1"/>
</dbReference>
<comment type="caution">
    <text evidence="6">The sequence shown here is derived from an EMBL/GenBank/DDBJ whole genome shotgun (WGS) entry which is preliminary data.</text>
</comment>
<dbReference type="AlphaFoldDB" id="A0A507B8J7"/>
<dbReference type="Pfam" id="PF00890">
    <property type="entry name" value="FAD_binding_2"/>
    <property type="match status" value="1"/>
</dbReference>
<feature type="domain" description="FAD-dependent oxidoreductase 2 FAD-binding" evidence="5">
    <location>
        <begin position="54"/>
        <end position="585"/>
    </location>
</feature>
<evidence type="ECO:0000256" key="4">
    <source>
        <dbReference type="ARBA" id="ARBA00023002"/>
    </source>
</evidence>
<dbReference type="InterPro" id="IPR036188">
    <property type="entry name" value="FAD/NAD-bd_sf"/>
</dbReference>
<dbReference type="SUPFAM" id="SSF56425">
    <property type="entry name" value="Succinate dehydrogenase/fumarate reductase flavoprotein, catalytic domain"/>
    <property type="match status" value="1"/>
</dbReference>
<evidence type="ECO:0000313" key="6">
    <source>
        <dbReference type="EMBL" id="TPX12960.1"/>
    </source>
</evidence>
<keyword evidence="4" id="KW-0560">Oxidoreductase</keyword>
<keyword evidence="3" id="KW-0274">FAD</keyword>
<keyword evidence="7" id="KW-1185">Reference proteome</keyword>
<protein>
    <recommendedName>
        <fullName evidence="5">FAD-dependent oxidoreductase 2 FAD-binding domain-containing protein</fullName>
    </recommendedName>
</protein>
<dbReference type="PANTHER" id="PTHR43400:SF10">
    <property type="entry name" value="3-OXOSTEROID 1-DEHYDROGENASE"/>
    <property type="match status" value="1"/>
</dbReference>
<comment type="cofactor">
    <cofactor evidence="1">
        <name>FAD</name>
        <dbReference type="ChEBI" id="CHEBI:57692"/>
    </cofactor>
</comment>
<sequence length="603" mass="65666">MANFSRFKVSCLANSTTRTFGRGSKTFEYRGHLLTRTYATATKLKEHVHDETYDVVVVGSGAAGLTAAFVAAFGTNLRVLVAEKTKYYGGTTAYSGGGLWIPGNPKMAELGMSDSRDRIETYIRQILGDDAYQEDLISPFLDSGPKMVKWMEENSAVRFVGVPAPDYHMDREGSAFGRTMMTEPYDGRRLGSSLVKQVRYPLQGMCAFGSMQTDLSKVDTWKRPFGSWENFTFCSKSLARYALDQLRFGKGAALYNGNALIGRLLESVRREGVDLWNNAAALEPLGASGRIEGLVIRKDNTDIRVRATKAVVLATGGFGRSVEWSRRLLPNADWSASPRGNQGDGLRIGATVGGNLPPSNGDNALWSPISQYVPRKGPVRAFPHLALDRSKPGCIIVDGDGRRFANESAPYQPFGHATHAAGVRKEFLIGDRKFLRTYGMGMALPAPYPIGHLLRKNYILQAPTIPKLAKRLGIDPAQLSSTVNRFNQFAQQGKDEDFHRGEAIYDQGYGDPNVQPNPCLAPLAKPPFYALPLYPGNVSTLYGLETNGNAQVLDSTGKAIQGLYAVGADQNSIMKGFYPGGGSTLGPGMVFGYRAGLHLSGRL</sequence>
<dbReference type="GeneID" id="41974052"/>
<evidence type="ECO:0000259" key="5">
    <source>
        <dbReference type="Pfam" id="PF00890"/>
    </source>
</evidence>
<evidence type="ECO:0000313" key="7">
    <source>
        <dbReference type="Proteomes" id="UP000319257"/>
    </source>
</evidence>
<dbReference type="RefSeq" id="XP_030994671.1">
    <property type="nucleotide sequence ID" value="XM_031141256.1"/>
</dbReference>
<name>A0A507B8J7_9PEZI</name>
<dbReference type="InterPro" id="IPR003953">
    <property type="entry name" value="FAD-dep_OxRdtase_2_FAD-bd"/>
</dbReference>
<gene>
    <name evidence="6" type="ORF">E0L32_006605</name>
</gene>
<dbReference type="Gene3D" id="3.90.700.10">
    <property type="entry name" value="Succinate dehydrogenase/fumarate reductase flavoprotein, catalytic domain"/>
    <property type="match status" value="1"/>
</dbReference>
<dbReference type="GO" id="GO:0016491">
    <property type="term" value="F:oxidoreductase activity"/>
    <property type="evidence" value="ECO:0007669"/>
    <property type="project" value="UniProtKB-KW"/>
</dbReference>
<dbReference type="Gene3D" id="3.50.50.60">
    <property type="entry name" value="FAD/NAD(P)-binding domain"/>
    <property type="match status" value="2"/>
</dbReference>